<dbReference type="Pfam" id="PF08282">
    <property type="entry name" value="Hydrolase_3"/>
    <property type="match status" value="1"/>
</dbReference>
<gene>
    <name evidence="1" type="ORF">SAMN04489742_1931</name>
</gene>
<dbReference type="Gene3D" id="3.30.1240.10">
    <property type="match status" value="1"/>
</dbReference>
<dbReference type="PROSITE" id="PS01229">
    <property type="entry name" value="COF_2"/>
    <property type="match status" value="1"/>
</dbReference>
<dbReference type="InterPro" id="IPR000150">
    <property type="entry name" value="Cof"/>
</dbReference>
<reference evidence="1 2" key="1">
    <citation type="submission" date="2016-10" db="EMBL/GenBank/DDBJ databases">
        <authorList>
            <person name="de Groot N.N."/>
        </authorList>
    </citation>
    <scope>NUCLEOTIDE SEQUENCE [LARGE SCALE GENOMIC DNA]</scope>
    <source>
        <strain evidence="1 2">DSM 20117</strain>
    </source>
</reference>
<evidence type="ECO:0000313" key="1">
    <source>
        <dbReference type="EMBL" id="SDQ63776.1"/>
    </source>
</evidence>
<organism evidence="1 2">
    <name type="scientific">Crystallibacter crystallopoietes</name>
    <dbReference type="NCBI Taxonomy" id="37928"/>
    <lineage>
        <taxon>Bacteria</taxon>
        <taxon>Bacillati</taxon>
        <taxon>Actinomycetota</taxon>
        <taxon>Actinomycetes</taxon>
        <taxon>Micrococcales</taxon>
        <taxon>Micrococcaceae</taxon>
        <taxon>Crystallibacter</taxon>
    </lineage>
</organism>
<accession>A0A1H1CJC5</accession>
<dbReference type="PANTHER" id="PTHR10000:SF8">
    <property type="entry name" value="HAD SUPERFAMILY HYDROLASE-LIKE, TYPE 3"/>
    <property type="match status" value="1"/>
</dbReference>
<proteinExistence type="predicted"/>
<dbReference type="AlphaFoldDB" id="A0A1H1CJC5"/>
<dbReference type="GO" id="GO:0005829">
    <property type="term" value="C:cytosol"/>
    <property type="evidence" value="ECO:0007669"/>
    <property type="project" value="TreeGrafter"/>
</dbReference>
<dbReference type="GO" id="GO:0000287">
    <property type="term" value="F:magnesium ion binding"/>
    <property type="evidence" value="ECO:0007669"/>
    <property type="project" value="TreeGrafter"/>
</dbReference>
<dbReference type="Gene3D" id="3.40.50.1000">
    <property type="entry name" value="HAD superfamily/HAD-like"/>
    <property type="match status" value="1"/>
</dbReference>
<dbReference type="InterPro" id="IPR036412">
    <property type="entry name" value="HAD-like_sf"/>
</dbReference>
<dbReference type="SUPFAM" id="SSF56784">
    <property type="entry name" value="HAD-like"/>
    <property type="match status" value="1"/>
</dbReference>
<keyword evidence="2" id="KW-1185">Reference proteome</keyword>
<sequence>MVCLDVDGTLVNHDGHMSDAVREAAQAVVDSGHEVVVSTGRSLNATLPIIELIGLTKGYAVCSNGGVTLRIDTGLENGYEVIDRVTFEPGPALRALRTKLPTAKFALEDDEGKFLSTERFQDASFGVEAIGVDFETMLEASAVRVVVFSTENTPEEFKEAIDNAGLHGVTYSVGWTAWLDIAANGVTKASALETLRRKLKVDPAQTVAMGDGRNDIEMLDWAARGVAMGQAPEEVIAVAHEVTGTVDEDGAAPILHSLLA</sequence>
<dbReference type="Proteomes" id="UP000181917">
    <property type="component" value="Unassembled WGS sequence"/>
</dbReference>
<dbReference type="NCBIfam" id="TIGR00099">
    <property type="entry name" value="Cof-subfamily"/>
    <property type="match status" value="1"/>
</dbReference>
<name>A0A1H1CJC5_9MICC</name>
<evidence type="ECO:0000313" key="2">
    <source>
        <dbReference type="Proteomes" id="UP000181917"/>
    </source>
</evidence>
<dbReference type="EMBL" id="FNKH01000002">
    <property type="protein sequence ID" value="SDQ63776.1"/>
    <property type="molecule type" value="Genomic_DNA"/>
</dbReference>
<protein>
    <submittedName>
        <fullName evidence="1">Cof subfamily of IIB subfamily of haloacid dehalogenase superfamily/HAD-superfamily hydrolase, subfamily IIB</fullName>
    </submittedName>
</protein>
<dbReference type="STRING" id="37928.SAMN04489742_1931"/>
<dbReference type="GO" id="GO:0016791">
    <property type="term" value="F:phosphatase activity"/>
    <property type="evidence" value="ECO:0007669"/>
    <property type="project" value="TreeGrafter"/>
</dbReference>
<keyword evidence="1" id="KW-0378">Hydrolase</keyword>
<dbReference type="InterPro" id="IPR023214">
    <property type="entry name" value="HAD_sf"/>
</dbReference>
<dbReference type="PANTHER" id="PTHR10000">
    <property type="entry name" value="PHOSPHOSERINE PHOSPHATASE"/>
    <property type="match status" value="1"/>
</dbReference>